<accession>A0A1I8A8K0</accession>
<dbReference type="AlphaFoldDB" id="A0A1I8A8K0"/>
<protein>
    <submittedName>
        <fullName evidence="2">Secreted protein</fullName>
    </submittedName>
</protein>
<evidence type="ECO:0000313" key="1">
    <source>
        <dbReference type="Proteomes" id="UP000095287"/>
    </source>
</evidence>
<reference evidence="2" key="1">
    <citation type="submission" date="2016-11" db="UniProtKB">
        <authorList>
            <consortium name="WormBaseParasite"/>
        </authorList>
    </citation>
    <scope>IDENTIFICATION</scope>
</reference>
<proteinExistence type="predicted"/>
<organism evidence="1 2">
    <name type="scientific">Steinernema glaseri</name>
    <dbReference type="NCBI Taxonomy" id="37863"/>
    <lineage>
        <taxon>Eukaryota</taxon>
        <taxon>Metazoa</taxon>
        <taxon>Ecdysozoa</taxon>
        <taxon>Nematoda</taxon>
        <taxon>Chromadorea</taxon>
        <taxon>Rhabditida</taxon>
        <taxon>Tylenchina</taxon>
        <taxon>Panagrolaimomorpha</taxon>
        <taxon>Strongyloidoidea</taxon>
        <taxon>Steinernematidae</taxon>
        <taxon>Steinernema</taxon>
    </lineage>
</organism>
<dbReference type="Proteomes" id="UP000095287">
    <property type="component" value="Unplaced"/>
</dbReference>
<name>A0A1I8A8K0_9BILA</name>
<evidence type="ECO:0000313" key="2">
    <source>
        <dbReference type="WBParaSite" id="L893_g34093.t1"/>
    </source>
</evidence>
<keyword evidence="1" id="KW-1185">Reference proteome</keyword>
<sequence>MRCLLLGQLISCALRTFDRALFLQHVVSKIYDKFQYTLITMLLYFSNQAIDEEAAKERSTKDDTRKTRLDGNAAYLHRTNQAIKYTEIEY</sequence>
<dbReference type="WBParaSite" id="L893_g34093.t1">
    <property type="protein sequence ID" value="L893_g34093.t1"/>
    <property type="gene ID" value="L893_g34093"/>
</dbReference>